<feature type="region of interest" description="Disordered" evidence="1">
    <location>
        <begin position="145"/>
        <end position="187"/>
    </location>
</feature>
<evidence type="ECO:0000256" key="1">
    <source>
        <dbReference type="SAM" id="MobiDB-lite"/>
    </source>
</evidence>
<protein>
    <submittedName>
        <fullName evidence="2">Uncharacterized protein</fullName>
    </submittedName>
</protein>
<feature type="region of interest" description="Disordered" evidence="1">
    <location>
        <begin position="78"/>
        <end position="101"/>
    </location>
</feature>
<accession>A0A317SVQ0</accession>
<proteinExistence type="predicted"/>
<dbReference type="EMBL" id="PYWC01000015">
    <property type="protein sequence ID" value="PWW78508.1"/>
    <property type="molecule type" value="Genomic_DNA"/>
</dbReference>
<gene>
    <name evidence="2" type="ORF">C7212DRAFT_362964</name>
</gene>
<dbReference type="OrthoDB" id="5361973at2759"/>
<feature type="region of interest" description="Disordered" evidence="1">
    <location>
        <begin position="1"/>
        <end position="31"/>
    </location>
</feature>
<dbReference type="AlphaFoldDB" id="A0A317SVQ0"/>
<evidence type="ECO:0000313" key="3">
    <source>
        <dbReference type="Proteomes" id="UP000246991"/>
    </source>
</evidence>
<comment type="caution">
    <text evidence="2">The sequence shown here is derived from an EMBL/GenBank/DDBJ whole genome shotgun (WGS) entry which is preliminary data.</text>
</comment>
<reference evidence="2 3" key="1">
    <citation type="submission" date="2018-03" db="EMBL/GenBank/DDBJ databases">
        <title>Genomes of Pezizomycetes fungi and the evolution of truffles.</title>
        <authorList>
            <person name="Murat C."/>
            <person name="Payen T."/>
            <person name="Noel B."/>
            <person name="Kuo A."/>
            <person name="Martin F.M."/>
        </authorList>
    </citation>
    <scope>NUCLEOTIDE SEQUENCE [LARGE SCALE GENOMIC DNA]</scope>
    <source>
        <strain evidence="2">091103-1</strain>
    </source>
</reference>
<sequence>MEDVVPTRSSSFLPPEGPQSTAPRPFDEPVPTGGFRGSIQGFGRSTVLLCSQLFPSSVSKALSRLGRKHSAQHLSQFVQSPSPHTCPAPLPFSSGTPAPKALQQNCAGTSLAPFLPELHFSSDPLMEQAPSPPGSMGRASLVDVKRKGGVPPAPSEWLRDRGSGMSSKSTLFHEEPLNPGDKQLRPRSSYQSMSSVVSAFVTVDEEVVQNSQTRNGLDIRYYPHGDIPKIEIYGVNGQLETMAGNLLHRSHSSKVSLIDFPDSVWKNLATVTEPWDLSRLSRCSKELQRAIDPYLYAEINLCTNPPHGFSYAYLSELLDSLTEPGNRMKLRRYAKYFRVAAGWEENSIKLYDGAEPLATGDICDNDGEQMLDPETVVQLIKEEGLEEDGGIKEVNYLLATFLNHAVGLETFILDTAIPLRSGLIATIATVGTVRRVEINIAQPTRTQRNADNWRILERSPVGKYRPSISRFTELSLFNLRLTNLPTRGGPWYVGLWKLIEGLTTLRVLQVELPVINRARYPNVFDEEGWLISLVGTFAPKLPPIWEGRTSCVHTLALSGFVVDAALIKNVKSLSLIGCMRMKSKCHTEWASLEYFHATGWAFIDLAMKSTDKTTRELHFTTIAGESSPSPTVDLTKKIFLEYYPTLYSLKKLTLKPQWRLAPRQMTYLLRHGNRLTHLGLWVPEEVWELFLCYVPSMHRIQGIHILNEGVDRIGELAGRLIASNRVYQGTIIAIGKCAWRATLVRDLFDDWQWEFVRVRGGLDEVLGKGLGRGCWGLQKLQG</sequence>
<organism evidence="2 3">
    <name type="scientific">Tuber magnatum</name>
    <name type="common">white Piedmont truffle</name>
    <dbReference type="NCBI Taxonomy" id="42249"/>
    <lineage>
        <taxon>Eukaryota</taxon>
        <taxon>Fungi</taxon>
        <taxon>Dikarya</taxon>
        <taxon>Ascomycota</taxon>
        <taxon>Pezizomycotina</taxon>
        <taxon>Pezizomycetes</taxon>
        <taxon>Pezizales</taxon>
        <taxon>Tuberaceae</taxon>
        <taxon>Tuber</taxon>
    </lineage>
</organism>
<dbReference type="Proteomes" id="UP000246991">
    <property type="component" value="Unassembled WGS sequence"/>
</dbReference>
<feature type="compositionally biased region" description="Polar residues" evidence="1">
    <location>
        <begin position="7"/>
        <end position="22"/>
    </location>
</feature>
<name>A0A317SVQ0_9PEZI</name>
<evidence type="ECO:0000313" key="2">
    <source>
        <dbReference type="EMBL" id="PWW78508.1"/>
    </source>
</evidence>
<keyword evidence="3" id="KW-1185">Reference proteome</keyword>